<gene>
    <name evidence="2" type="ORF">EIP91_002986</name>
</gene>
<keyword evidence="3" id="KW-1185">Reference proteome</keyword>
<proteinExistence type="predicted"/>
<feature type="transmembrane region" description="Helical" evidence="1">
    <location>
        <begin position="53"/>
        <end position="75"/>
    </location>
</feature>
<dbReference type="OrthoDB" id="2953893at2759"/>
<feature type="transmembrane region" description="Helical" evidence="1">
    <location>
        <begin position="159"/>
        <end position="179"/>
    </location>
</feature>
<reference evidence="2 3" key="1">
    <citation type="submission" date="2018-11" db="EMBL/GenBank/DDBJ databases">
        <title>Genome assembly of Steccherinum ochraceum LE-BIN_3174, the white-rot fungus of the Steccherinaceae family (The Residual Polyporoid clade, Polyporales, Basidiomycota).</title>
        <authorList>
            <person name="Fedorova T.V."/>
            <person name="Glazunova O.A."/>
            <person name="Landesman E.O."/>
            <person name="Moiseenko K.V."/>
            <person name="Psurtseva N.V."/>
            <person name="Savinova O.S."/>
            <person name="Shakhova N.V."/>
            <person name="Tyazhelova T.V."/>
            <person name="Vasina D.V."/>
        </authorList>
    </citation>
    <scope>NUCLEOTIDE SEQUENCE [LARGE SCALE GENOMIC DNA]</scope>
    <source>
        <strain evidence="2 3">LE-BIN_3174</strain>
    </source>
</reference>
<organism evidence="2 3">
    <name type="scientific">Steccherinum ochraceum</name>
    <dbReference type="NCBI Taxonomy" id="92696"/>
    <lineage>
        <taxon>Eukaryota</taxon>
        <taxon>Fungi</taxon>
        <taxon>Dikarya</taxon>
        <taxon>Basidiomycota</taxon>
        <taxon>Agaricomycotina</taxon>
        <taxon>Agaricomycetes</taxon>
        <taxon>Polyporales</taxon>
        <taxon>Steccherinaceae</taxon>
        <taxon>Steccherinum</taxon>
    </lineage>
</organism>
<evidence type="ECO:0000313" key="3">
    <source>
        <dbReference type="Proteomes" id="UP000292702"/>
    </source>
</evidence>
<dbReference type="Proteomes" id="UP000292702">
    <property type="component" value="Unassembled WGS sequence"/>
</dbReference>
<sequence>MASDIPADIAVLTGPILFANLINWGLFGVLTVQVHLFYLSFPKDRSLIKAVVYSTYSIEIVQTALSTVDAFRIFGAGWGDSNVLDRVGYLGIMIPCLVSVLTFLSQAFYAWRIWILRGSWWIPILVVVLSLTQLVGGLISGIQIQLLGVLSQGVTGNNLFYVPSMCLSKLYSNVMLVMLNARIEIVGGRIGVSSTTATLLRVEVSHAASLPIPVTMPRPSDTLAPPVELSTENPPKRKSLLGLDWFIIR</sequence>
<feature type="transmembrane region" description="Helical" evidence="1">
    <location>
        <begin position="120"/>
        <end position="139"/>
    </location>
</feature>
<feature type="transmembrane region" description="Helical" evidence="1">
    <location>
        <begin position="21"/>
        <end position="41"/>
    </location>
</feature>
<feature type="transmembrane region" description="Helical" evidence="1">
    <location>
        <begin position="87"/>
        <end position="108"/>
    </location>
</feature>
<dbReference type="PANTHER" id="PTHR40465">
    <property type="entry name" value="CHROMOSOME 1, WHOLE GENOME SHOTGUN SEQUENCE"/>
    <property type="match status" value="1"/>
</dbReference>
<keyword evidence="1" id="KW-1133">Transmembrane helix</keyword>
<comment type="caution">
    <text evidence="2">The sequence shown here is derived from an EMBL/GenBank/DDBJ whole genome shotgun (WGS) entry which is preliminary data.</text>
</comment>
<accession>A0A4R0RB37</accession>
<dbReference type="AlphaFoldDB" id="A0A4R0RB37"/>
<dbReference type="EMBL" id="RWJN01000193">
    <property type="protein sequence ID" value="TCD65200.1"/>
    <property type="molecule type" value="Genomic_DNA"/>
</dbReference>
<evidence type="ECO:0000256" key="1">
    <source>
        <dbReference type="SAM" id="Phobius"/>
    </source>
</evidence>
<keyword evidence="1" id="KW-0472">Membrane</keyword>
<dbReference type="PANTHER" id="PTHR40465:SF1">
    <property type="entry name" value="DUF6534 DOMAIN-CONTAINING PROTEIN"/>
    <property type="match status" value="1"/>
</dbReference>
<protein>
    <submittedName>
        <fullName evidence="2">Uncharacterized protein</fullName>
    </submittedName>
</protein>
<name>A0A4R0RB37_9APHY</name>
<keyword evidence="1" id="KW-0812">Transmembrane</keyword>
<evidence type="ECO:0000313" key="2">
    <source>
        <dbReference type="EMBL" id="TCD65200.1"/>
    </source>
</evidence>